<reference evidence="2 3" key="1">
    <citation type="submission" date="2024-01" db="EMBL/GenBank/DDBJ databases">
        <authorList>
            <person name="Waweru B."/>
        </authorList>
    </citation>
    <scope>NUCLEOTIDE SEQUENCE [LARGE SCALE GENOMIC DNA]</scope>
</reference>
<dbReference type="Proteomes" id="UP001314170">
    <property type="component" value="Unassembled WGS sequence"/>
</dbReference>
<keyword evidence="3" id="KW-1185">Reference proteome</keyword>
<feature type="compositionally biased region" description="Polar residues" evidence="1">
    <location>
        <begin position="193"/>
        <end position="208"/>
    </location>
</feature>
<dbReference type="AlphaFoldDB" id="A0AAV1SP41"/>
<dbReference type="EMBL" id="CAWUPB010001195">
    <property type="protein sequence ID" value="CAK7355451.1"/>
    <property type="molecule type" value="Genomic_DNA"/>
</dbReference>
<comment type="caution">
    <text evidence="2">The sequence shown here is derived from an EMBL/GenBank/DDBJ whole genome shotgun (WGS) entry which is preliminary data.</text>
</comment>
<organism evidence="2 3">
    <name type="scientific">Dovyalis caffra</name>
    <dbReference type="NCBI Taxonomy" id="77055"/>
    <lineage>
        <taxon>Eukaryota</taxon>
        <taxon>Viridiplantae</taxon>
        <taxon>Streptophyta</taxon>
        <taxon>Embryophyta</taxon>
        <taxon>Tracheophyta</taxon>
        <taxon>Spermatophyta</taxon>
        <taxon>Magnoliopsida</taxon>
        <taxon>eudicotyledons</taxon>
        <taxon>Gunneridae</taxon>
        <taxon>Pentapetalae</taxon>
        <taxon>rosids</taxon>
        <taxon>fabids</taxon>
        <taxon>Malpighiales</taxon>
        <taxon>Salicaceae</taxon>
        <taxon>Flacourtieae</taxon>
        <taxon>Dovyalis</taxon>
    </lineage>
</organism>
<gene>
    <name evidence="2" type="ORF">DCAF_LOCUS25711</name>
</gene>
<proteinExistence type="predicted"/>
<feature type="region of interest" description="Disordered" evidence="1">
    <location>
        <begin position="182"/>
        <end position="208"/>
    </location>
</feature>
<evidence type="ECO:0000313" key="3">
    <source>
        <dbReference type="Proteomes" id="UP001314170"/>
    </source>
</evidence>
<evidence type="ECO:0000256" key="1">
    <source>
        <dbReference type="SAM" id="MobiDB-lite"/>
    </source>
</evidence>
<feature type="region of interest" description="Disordered" evidence="1">
    <location>
        <begin position="15"/>
        <end position="36"/>
    </location>
</feature>
<name>A0AAV1SP41_9ROSI</name>
<feature type="non-terminal residue" evidence="2">
    <location>
        <position position="1"/>
    </location>
</feature>
<sequence length="208" mass="22411">SSFLAISLATSNLPSPFCDPESPSVQSPPHNPPPLALQPLVASPIAFISSVARNQLSPSQSPAAPILRPPYRQPPLQAICDPNFTFLSPTSTAVSRSFPLLQQPLPKSTIPAPLTDHNLHLQLQPTTTLNLTLLPQFQQPSSPYNPQPCRNSCKHITQLAIAHNSLSASIATTHPPISSIQPHTPHPAKISHHQTVGNQDNELTSIYK</sequence>
<accession>A0AAV1SP41</accession>
<evidence type="ECO:0000313" key="2">
    <source>
        <dbReference type="EMBL" id="CAK7355451.1"/>
    </source>
</evidence>
<protein>
    <submittedName>
        <fullName evidence="2">Uncharacterized protein</fullName>
    </submittedName>
</protein>